<evidence type="ECO:0000313" key="3">
    <source>
        <dbReference type="EMBL" id="KAG2174247.1"/>
    </source>
</evidence>
<evidence type="ECO:0000256" key="1">
    <source>
        <dbReference type="SAM" id="MobiDB-lite"/>
    </source>
</evidence>
<sequence length="377" mass="42320">MSNNSSDSDGSDDQPTEQSYNKTVVYTPNYPIPIPMDDCQKVKIYRLTSLYENSDIYLHFGYCQNLGDGRGYTSGIIGFCTGTGDALQVIQAYNQLVPQPNEFSRYYDTIINLAQNQDDDTSNIPHWCQIWEAVSRDPDNGPLFRQAQMQIADNVDYVPAMNISNNLGLQYAVSRGQMYDALVQHGNDTDPDSILGLLNRTATYFAQNPNATNITTLSNGTKTGPSGSVIKTGQGNQVDEITWLTRFLQVRRADLLNPSDSGTASAWKSTTYRVDSYSYAVSRGDYNWTSNMTFALDNDGQLVNVTCIGGFMASDDTSIPEQLPSESTFNTPLFLEVFIPLMIGLIAIVAFIIWWKCFRRRKWSESKKKGFMSEYWQ</sequence>
<dbReference type="Pfam" id="PF01374">
    <property type="entry name" value="Glyco_hydro_46"/>
    <property type="match status" value="1"/>
</dbReference>
<dbReference type="Proteomes" id="UP000654370">
    <property type="component" value="Unassembled WGS sequence"/>
</dbReference>
<keyword evidence="2" id="KW-1133">Transmembrane helix</keyword>
<dbReference type="AlphaFoldDB" id="A0A8H7UAC5"/>
<dbReference type="OrthoDB" id="76114at2759"/>
<dbReference type="Gene3D" id="3.30.386.10">
    <property type="entry name" value="Chitosanase, subunit A, domain 2"/>
    <property type="match status" value="1"/>
</dbReference>
<feature type="region of interest" description="Disordered" evidence="1">
    <location>
        <begin position="1"/>
        <end position="22"/>
    </location>
</feature>
<keyword evidence="4" id="KW-1185">Reference proteome</keyword>
<dbReference type="GO" id="GO:0016977">
    <property type="term" value="F:chitosanase activity"/>
    <property type="evidence" value="ECO:0007669"/>
    <property type="project" value="InterPro"/>
</dbReference>
<comment type="caution">
    <text evidence="3">The sequence shown here is derived from an EMBL/GenBank/DDBJ whole genome shotgun (WGS) entry which is preliminary data.</text>
</comment>
<dbReference type="InterPro" id="IPR023346">
    <property type="entry name" value="Lysozyme-like_dom_sf"/>
</dbReference>
<dbReference type="InterPro" id="IPR000400">
    <property type="entry name" value="Glyco_hydro_46"/>
</dbReference>
<dbReference type="GO" id="GO:0005576">
    <property type="term" value="C:extracellular region"/>
    <property type="evidence" value="ECO:0007669"/>
    <property type="project" value="InterPro"/>
</dbReference>
<evidence type="ECO:0000256" key="2">
    <source>
        <dbReference type="SAM" id="Phobius"/>
    </source>
</evidence>
<feature type="transmembrane region" description="Helical" evidence="2">
    <location>
        <begin position="333"/>
        <end position="355"/>
    </location>
</feature>
<protein>
    <submittedName>
        <fullName evidence="3">Uncharacterized protein</fullName>
    </submittedName>
</protein>
<gene>
    <name evidence="3" type="ORF">INT43_004268</name>
</gene>
<dbReference type="GO" id="GO:0005975">
    <property type="term" value="P:carbohydrate metabolic process"/>
    <property type="evidence" value="ECO:0007669"/>
    <property type="project" value="InterPro"/>
</dbReference>
<organism evidence="3 4">
    <name type="scientific">Mortierella isabellina</name>
    <name type="common">Filamentous fungus</name>
    <name type="synonym">Umbelopsis isabellina</name>
    <dbReference type="NCBI Taxonomy" id="91625"/>
    <lineage>
        <taxon>Eukaryota</taxon>
        <taxon>Fungi</taxon>
        <taxon>Fungi incertae sedis</taxon>
        <taxon>Mucoromycota</taxon>
        <taxon>Mucoromycotina</taxon>
        <taxon>Umbelopsidomycetes</taxon>
        <taxon>Umbelopsidales</taxon>
        <taxon>Umbelopsidaceae</taxon>
        <taxon>Umbelopsis</taxon>
    </lineage>
</organism>
<proteinExistence type="predicted"/>
<dbReference type="InterPro" id="IPR023099">
    <property type="entry name" value="Glyco_hydro_46_N"/>
</dbReference>
<name>A0A8H7UAC5_MORIS</name>
<evidence type="ECO:0000313" key="4">
    <source>
        <dbReference type="Proteomes" id="UP000654370"/>
    </source>
</evidence>
<keyword evidence="2" id="KW-0472">Membrane</keyword>
<dbReference type="Gene3D" id="1.20.141.10">
    <property type="entry name" value="Chitosanase, subunit A, domain 1"/>
    <property type="match status" value="1"/>
</dbReference>
<dbReference type="SUPFAM" id="SSF53955">
    <property type="entry name" value="Lysozyme-like"/>
    <property type="match status" value="1"/>
</dbReference>
<keyword evidence="2" id="KW-0812">Transmembrane</keyword>
<dbReference type="EMBL" id="JAEPQZ010000013">
    <property type="protein sequence ID" value="KAG2174247.1"/>
    <property type="molecule type" value="Genomic_DNA"/>
</dbReference>
<reference evidence="3" key="1">
    <citation type="submission" date="2020-12" db="EMBL/GenBank/DDBJ databases">
        <title>Metabolic potential, ecology and presence of endohyphal bacteria is reflected in genomic diversity of Mucoromycotina.</title>
        <authorList>
            <person name="Muszewska A."/>
            <person name="Okrasinska A."/>
            <person name="Steczkiewicz K."/>
            <person name="Drgas O."/>
            <person name="Orlowska M."/>
            <person name="Perlinska-Lenart U."/>
            <person name="Aleksandrzak-Piekarczyk T."/>
            <person name="Szatraj K."/>
            <person name="Zielenkiewicz U."/>
            <person name="Pilsyk S."/>
            <person name="Malc E."/>
            <person name="Mieczkowski P."/>
            <person name="Kruszewska J.S."/>
            <person name="Biernat P."/>
            <person name="Pawlowska J."/>
        </authorList>
    </citation>
    <scope>NUCLEOTIDE SEQUENCE</scope>
    <source>
        <strain evidence="3">WA0000067209</strain>
    </source>
</reference>
<accession>A0A8H7UAC5</accession>